<dbReference type="PANTHER" id="PTHR11136">
    <property type="entry name" value="FOLYLPOLYGLUTAMATE SYNTHASE-RELATED"/>
    <property type="match status" value="1"/>
</dbReference>
<gene>
    <name evidence="23" type="primary">folC</name>
    <name evidence="23" type="ORF">SIN8267_00453</name>
</gene>
<dbReference type="EMBL" id="CAKLPX010000001">
    <property type="protein sequence ID" value="CAH0990361.1"/>
    <property type="molecule type" value="Genomic_DNA"/>
</dbReference>
<keyword evidence="11 21" id="KW-0067">ATP-binding</keyword>
<evidence type="ECO:0000313" key="23">
    <source>
        <dbReference type="EMBL" id="CAH0990361.1"/>
    </source>
</evidence>
<evidence type="ECO:0000256" key="17">
    <source>
        <dbReference type="ARBA" id="ARBA00047493"/>
    </source>
</evidence>
<comment type="similarity">
    <text evidence="4 21">Belongs to the folylpolyglutamate synthase family.</text>
</comment>
<organism evidence="23 24">
    <name type="scientific">Sinobacterium norvegicum</name>
    <dbReference type="NCBI Taxonomy" id="1641715"/>
    <lineage>
        <taxon>Bacteria</taxon>
        <taxon>Pseudomonadati</taxon>
        <taxon>Pseudomonadota</taxon>
        <taxon>Gammaproteobacteria</taxon>
        <taxon>Cellvibrionales</taxon>
        <taxon>Spongiibacteraceae</taxon>
        <taxon>Sinobacterium</taxon>
    </lineage>
</organism>
<evidence type="ECO:0000256" key="21">
    <source>
        <dbReference type="PIRNR" id="PIRNR001563"/>
    </source>
</evidence>
<feature type="domain" description="Mur ligase C-terminal" evidence="22">
    <location>
        <begin position="278"/>
        <end position="402"/>
    </location>
</feature>
<dbReference type="PANTHER" id="PTHR11136:SF0">
    <property type="entry name" value="DIHYDROFOLATE SYNTHETASE-RELATED"/>
    <property type="match status" value="1"/>
</dbReference>
<evidence type="ECO:0000256" key="14">
    <source>
        <dbReference type="ARBA" id="ARBA00030048"/>
    </source>
</evidence>
<dbReference type="InterPro" id="IPR036615">
    <property type="entry name" value="Mur_ligase_C_dom_sf"/>
</dbReference>
<evidence type="ECO:0000256" key="12">
    <source>
        <dbReference type="ARBA" id="ARBA00022842"/>
    </source>
</evidence>
<dbReference type="PROSITE" id="PS01012">
    <property type="entry name" value="FOLYLPOLYGLU_SYNT_2"/>
    <property type="match status" value="1"/>
</dbReference>
<comment type="pathway">
    <text evidence="3">Cofactor biosynthesis; tetrahydrofolylpolyglutamate biosynthesis.</text>
</comment>
<dbReference type="InterPro" id="IPR001645">
    <property type="entry name" value="Folylpolyglutamate_synth"/>
</dbReference>
<evidence type="ECO:0000256" key="3">
    <source>
        <dbReference type="ARBA" id="ARBA00005150"/>
    </source>
</evidence>
<dbReference type="SUPFAM" id="SSF53244">
    <property type="entry name" value="MurD-like peptide ligases, peptide-binding domain"/>
    <property type="match status" value="1"/>
</dbReference>
<evidence type="ECO:0000256" key="15">
    <source>
        <dbReference type="ARBA" id="ARBA00030592"/>
    </source>
</evidence>
<keyword evidence="24" id="KW-1185">Reference proteome</keyword>
<evidence type="ECO:0000256" key="18">
    <source>
        <dbReference type="ARBA" id="ARBA00047808"/>
    </source>
</evidence>
<dbReference type="Gene3D" id="3.90.190.20">
    <property type="entry name" value="Mur ligase, C-terminal domain"/>
    <property type="match status" value="1"/>
</dbReference>
<evidence type="ECO:0000256" key="7">
    <source>
        <dbReference type="ARBA" id="ARBA00019357"/>
    </source>
</evidence>
<comment type="pathway">
    <text evidence="2">Cofactor biosynthesis; tetrahydrofolate biosynthesis; 7,8-dihydrofolate from 2-amino-4-hydroxy-6-hydroxymethyl-7,8-dihydropteridine diphosphate and 4-aminobenzoate: step 2/2.</text>
</comment>
<dbReference type="InterPro" id="IPR018109">
    <property type="entry name" value="Folylpolyglutamate_synth_CS"/>
</dbReference>
<dbReference type="Gene3D" id="3.40.1190.10">
    <property type="entry name" value="Mur-like, catalytic domain"/>
    <property type="match status" value="1"/>
</dbReference>
<dbReference type="NCBIfam" id="TIGR01499">
    <property type="entry name" value="folC"/>
    <property type="match status" value="1"/>
</dbReference>
<comment type="caution">
    <text evidence="23">The sequence shown here is derived from an EMBL/GenBank/DDBJ whole genome shotgun (WGS) entry which is preliminary data.</text>
</comment>
<comment type="function">
    <text evidence="1">Functions in two distinct reactions of the de novo folate biosynthetic pathway. Catalyzes the addition of a glutamate residue to dihydropteroate (7,8-dihydropteroate or H2Pte) to form dihydrofolate (7,8-dihydrofolate monoglutamate or H2Pte-Glu). Also catalyzes successive additions of L-glutamate to tetrahydrofolate or 10-formyltetrahydrofolate or 5,10-methylenetetrahydrofolate, leading to folylpolyglutamate derivatives.</text>
</comment>
<evidence type="ECO:0000256" key="20">
    <source>
        <dbReference type="ARBA" id="ARBA00049161"/>
    </source>
</evidence>
<name>A0ABN8EDP0_9GAMM</name>
<evidence type="ECO:0000256" key="4">
    <source>
        <dbReference type="ARBA" id="ARBA00008276"/>
    </source>
</evidence>
<dbReference type="NCBIfam" id="NF008101">
    <property type="entry name" value="PRK10846.1"/>
    <property type="match status" value="1"/>
</dbReference>
<reference evidence="23" key="1">
    <citation type="submission" date="2021-12" db="EMBL/GenBank/DDBJ databases">
        <authorList>
            <person name="Rodrigo-Torres L."/>
            <person name="Arahal R. D."/>
            <person name="Lucena T."/>
        </authorList>
    </citation>
    <scope>NUCLEOTIDE SEQUENCE</scope>
    <source>
        <strain evidence="23">CECT 8267</strain>
    </source>
</reference>
<protein>
    <recommendedName>
        <fullName evidence="7">Dihydrofolate synthase/folylpolyglutamate synthase</fullName>
        <ecNumber evidence="5">6.3.2.12</ecNumber>
        <ecNumber evidence="6">6.3.2.17</ecNumber>
    </recommendedName>
    <alternativeName>
        <fullName evidence="16">Folylpoly-gamma-glutamate synthetase-dihydrofolate synthetase</fullName>
    </alternativeName>
    <alternativeName>
        <fullName evidence="14">Folylpolyglutamate synthetase</fullName>
    </alternativeName>
    <alternativeName>
        <fullName evidence="15">Tetrahydrofolylpolyglutamate synthase</fullName>
    </alternativeName>
</protein>
<evidence type="ECO:0000256" key="19">
    <source>
        <dbReference type="ARBA" id="ARBA00049035"/>
    </source>
</evidence>
<dbReference type="PIRSF" id="PIRSF001563">
    <property type="entry name" value="Folylpolyglu_synth"/>
    <property type="match status" value="1"/>
</dbReference>
<dbReference type="RefSeq" id="WP_237443041.1">
    <property type="nucleotide sequence ID" value="NZ_CAKLPX010000001.1"/>
</dbReference>
<evidence type="ECO:0000256" key="16">
    <source>
        <dbReference type="ARBA" id="ARBA00032510"/>
    </source>
</evidence>
<evidence type="ECO:0000256" key="6">
    <source>
        <dbReference type="ARBA" id="ARBA00013025"/>
    </source>
</evidence>
<keyword evidence="12" id="KW-0460">Magnesium</keyword>
<evidence type="ECO:0000256" key="5">
    <source>
        <dbReference type="ARBA" id="ARBA00013023"/>
    </source>
</evidence>
<comment type="catalytic activity">
    <reaction evidence="18">
        <text>10-formyltetrahydrofolyl-(gamma-L-Glu)(n) + L-glutamate + ATP = 10-formyltetrahydrofolyl-(gamma-L-Glu)(n+1) + ADP + phosphate + H(+)</text>
        <dbReference type="Rhea" id="RHEA:51904"/>
        <dbReference type="Rhea" id="RHEA-COMP:13088"/>
        <dbReference type="Rhea" id="RHEA-COMP:14300"/>
        <dbReference type="ChEBI" id="CHEBI:15378"/>
        <dbReference type="ChEBI" id="CHEBI:29985"/>
        <dbReference type="ChEBI" id="CHEBI:30616"/>
        <dbReference type="ChEBI" id="CHEBI:43474"/>
        <dbReference type="ChEBI" id="CHEBI:134413"/>
        <dbReference type="ChEBI" id="CHEBI:456216"/>
        <dbReference type="EC" id="6.3.2.17"/>
    </reaction>
</comment>
<evidence type="ECO:0000313" key="24">
    <source>
        <dbReference type="Proteomes" id="UP000838100"/>
    </source>
</evidence>
<sequence>MVQSKIAVNDWLQRIEALHPADIELGLDRINEVAKRLQLLQPCSFVVTVAGTNGKGSTVATLEALLLASGQSVGCYTSPHILRFNERIKIGGIAIDDDTLVEAFEAIESARGEIDLTFFEFTTLAGLYCFADRGVDVILFEVGLGGRLDATNIIDADIAVVTNISIDHESWLGSDREVIGPEKAGICRIGRPVICADLDPPKSLSTSFAQIGAKPLWIGRDFGFDTDQLWTQSGCELIIDELPLSYEAAATAAQVIELSPFTMPPNASQVLSSIKLAGRYQRLQYQTLSVILDVAHNPASAERLARRLKSDDGIIGRCHVLLGAMADKDVAGLIEPLAKVVDGGWFVTNLKVDRAAKAEDLADVLYQNNIKMVSINKNLSQALARLSTLVGQDDTVVICGSFFTVSEALALFNRKEAKR</sequence>
<evidence type="ECO:0000256" key="11">
    <source>
        <dbReference type="ARBA" id="ARBA00022840"/>
    </source>
</evidence>
<evidence type="ECO:0000256" key="1">
    <source>
        <dbReference type="ARBA" id="ARBA00002714"/>
    </source>
</evidence>
<comment type="catalytic activity">
    <reaction evidence="19">
        <text>(6R)-5,10-methylenetetrahydrofolyl-(gamma-L-Glu)(n) + L-glutamate + ATP = (6R)-5,10-methylenetetrahydrofolyl-(gamma-L-Glu)(n+1) + ADP + phosphate + H(+)</text>
        <dbReference type="Rhea" id="RHEA:51912"/>
        <dbReference type="Rhea" id="RHEA-COMP:13257"/>
        <dbReference type="Rhea" id="RHEA-COMP:13258"/>
        <dbReference type="ChEBI" id="CHEBI:15378"/>
        <dbReference type="ChEBI" id="CHEBI:29985"/>
        <dbReference type="ChEBI" id="CHEBI:30616"/>
        <dbReference type="ChEBI" id="CHEBI:43474"/>
        <dbReference type="ChEBI" id="CHEBI:136572"/>
        <dbReference type="ChEBI" id="CHEBI:456216"/>
        <dbReference type="EC" id="6.3.2.17"/>
    </reaction>
</comment>
<evidence type="ECO:0000256" key="9">
    <source>
        <dbReference type="ARBA" id="ARBA00022723"/>
    </source>
</evidence>
<accession>A0ABN8EDP0</accession>
<comment type="catalytic activity">
    <reaction evidence="20">
        <text>7,8-dihydropteroate + L-glutamate + ATP = 7,8-dihydrofolate + ADP + phosphate + H(+)</text>
        <dbReference type="Rhea" id="RHEA:23584"/>
        <dbReference type="ChEBI" id="CHEBI:15378"/>
        <dbReference type="ChEBI" id="CHEBI:17839"/>
        <dbReference type="ChEBI" id="CHEBI:29985"/>
        <dbReference type="ChEBI" id="CHEBI:30616"/>
        <dbReference type="ChEBI" id="CHEBI:43474"/>
        <dbReference type="ChEBI" id="CHEBI:57451"/>
        <dbReference type="ChEBI" id="CHEBI:456216"/>
        <dbReference type="EC" id="6.3.2.12"/>
    </reaction>
</comment>
<evidence type="ECO:0000256" key="10">
    <source>
        <dbReference type="ARBA" id="ARBA00022741"/>
    </source>
</evidence>
<evidence type="ECO:0000256" key="2">
    <source>
        <dbReference type="ARBA" id="ARBA00004799"/>
    </source>
</evidence>
<dbReference type="EC" id="6.3.2.12" evidence="5"/>
<dbReference type="InterPro" id="IPR036565">
    <property type="entry name" value="Mur-like_cat_sf"/>
</dbReference>
<evidence type="ECO:0000256" key="8">
    <source>
        <dbReference type="ARBA" id="ARBA00022598"/>
    </source>
</evidence>
<comment type="catalytic activity">
    <reaction evidence="17">
        <text>(6S)-5,6,7,8-tetrahydrofolyl-(gamma-L-Glu)(n) + L-glutamate + ATP = (6S)-5,6,7,8-tetrahydrofolyl-(gamma-L-Glu)(n+1) + ADP + phosphate + H(+)</text>
        <dbReference type="Rhea" id="RHEA:10580"/>
        <dbReference type="Rhea" id="RHEA-COMP:14738"/>
        <dbReference type="Rhea" id="RHEA-COMP:14740"/>
        <dbReference type="ChEBI" id="CHEBI:15378"/>
        <dbReference type="ChEBI" id="CHEBI:29985"/>
        <dbReference type="ChEBI" id="CHEBI:30616"/>
        <dbReference type="ChEBI" id="CHEBI:43474"/>
        <dbReference type="ChEBI" id="CHEBI:141005"/>
        <dbReference type="ChEBI" id="CHEBI:456216"/>
        <dbReference type="EC" id="6.3.2.17"/>
    </reaction>
</comment>
<dbReference type="SUPFAM" id="SSF53623">
    <property type="entry name" value="MurD-like peptide ligases, catalytic domain"/>
    <property type="match status" value="1"/>
</dbReference>
<keyword evidence="9" id="KW-0479">Metal-binding</keyword>
<keyword evidence="13" id="KW-0289">Folate biosynthesis</keyword>
<keyword evidence="8 21" id="KW-0436">Ligase</keyword>
<evidence type="ECO:0000256" key="13">
    <source>
        <dbReference type="ARBA" id="ARBA00022909"/>
    </source>
</evidence>
<evidence type="ECO:0000259" key="22">
    <source>
        <dbReference type="Pfam" id="PF02875"/>
    </source>
</evidence>
<dbReference type="Pfam" id="PF02875">
    <property type="entry name" value="Mur_ligase_C"/>
    <property type="match status" value="1"/>
</dbReference>
<dbReference type="GO" id="GO:0008841">
    <property type="term" value="F:dihydrofolate synthase activity"/>
    <property type="evidence" value="ECO:0007669"/>
    <property type="project" value="UniProtKB-EC"/>
</dbReference>
<dbReference type="Proteomes" id="UP000838100">
    <property type="component" value="Unassembled WGS sequence"/>
</dbReference>
<keyword evidence="10 21" id="KW-0547">Nucleotide-binding</keyword>
<dbReference type="InterPro" id="IPR004101">
    <property type="entry name" value="Mur_ligase_C"/>
</dbReference>
<proteinExistence type="inferred from homology"/>
<dbReference type="EC" id="6.3.2.17" evidence="6"/>